<dbReference type="Gene3D" id="3.20.20.140">
    <property type="entry name" value="Metal-dependent hydrolases"/>
    <property type="match status" value="1"/>
</dbReference>
<name>A0ABW1AA67_9ACTN</name>
<proteinExistence type="predicted"/>
<evidence type="ECO:0000313" key="4">
    <source>
        <dbReference type="Proteomes" id="UP001596074"/>
    </source>
</evidence>
<dbReference type="InterPro" id="IPR006680">
    <property type="entry name" value="Amidohydro-rel"/>
</dbReference>
<evidence type="ECO:0000313" key="3">
    <source>
        <dbReference type="EMBL" id="MFC5751476.1"/>
    </source>
</evidence>
<dbReference type="InterPro" id="IPR032465">
    <property type="entry name" value="ACMSD"/>
</dbReference>
<dbReference type="EMBL" id="JBHSON010000070">
    <property type="protein sequence ID" value="MFC5751476.1"/>
    <property type="molecule type" value="Genomic_DNA"/>
</dbReference>
<sequence length="324" mass="33810">MSGVIDGGVIDVHAHWLPPELFDLPPGAPYGPMRDRDGELYLGEIPLSIETRAMSDVRAIHDDMRAGGVGVRVLSAPPFAFPVAGPATGYVTAYNEALGALVADAGGTLAGLGMVSFDDPAETSAQLESLAAAPGIAGAAIPPLVAGASLDRGALLHVLTEAERLGLAVLVHPMQLPRPEWGDHYLANLIGNPVETATAVAALLLGGVKERLPRLRICFVHGGGCAPGLLGRWEHGWRTRADVRRSSARPPRETFRELYFDTVTHDAGQLRLLAAHAGADAVVCGSDYPFDMAQQDPVGFATGAGLDAEALTGNARTFLHGDGS</sequence>
<keyword evidence="1" id="KW-0456">Lyase</keyword>
<dbReference type="Pfam" id="PF04909">
    <property type="entry name" value="Amidohydro_2"/>
    <property type="match status" value="1"/>
</dbReference>
<evidence type="ECO:0000256" key="1">
    <source>
        <dbReference type="ARBA" id="ARBA00023239"/>
    </source>
</evidence>
<protein>
    <submittedName>
        <fullName evidence="3">Amidohydrolase family protein</fullName>
    </submittedName>
</protein>
<dbReference type="Proteomes" id="UP001596074">
    <property type="component" value="Unassembled WGS sequence"/>
</dbReference>
<evidence type="ECO:0000259" key="2">
    <source>
        <dbReference type="Pfam" id="PF04909"/>
    </source>
</evidence>
<dbReference type="PANTHER" id="PTHR21240">
    <property type="entry name" value="2-AMINO-3-CARBOXYLMUCONATE-6-SEMIALDEHYDE DECARBOXYLASE"/>
    <property type="match status" value="1"/>
</dbReference>
<dbReference type="InterPro" id="IPR032466">
    <property type="entry name" value="Metal_Hydrolase"/>
</dbReference>
<dbReference type="RefSeq" id="WP_378287392.1">
    <property type="nucleotide sequence ID" value="NZ_JBHSON010000070.1"/>
</dbReference>
<organism evidence="3 4">
    <name type="scientific">Actinomadura rugatobispora</name>
    <dbReference type="NCBI Taxonomy" id="1994"/>
    <lineage>
        <taxon>Bacteria</taxon>
        <taxon>Bacillati</taxon>
        <taxon>Actinomycetota</taxon>
        <taxon>Actinomycetes</taxon>
        <taxon>Streptosporangiales</taxon>
        <taxon>Thermomonosporaceae</taxon>
        <taxon>Actinomadura</taxon>
    </lineage>
</organism>
<comment type="caution">
    <text evidence="3">The sequence shown here is derived from an EMBL/GenBank/DDBJ whole genome shotgun (WGS) entry which is preliminary data.</text>
</comment>
<keyword evidence="4" id="KW-1185">Reference proteome</keyword>
<gene>
    <name evidence="3" type="ORF">ACFPZN_38155</name>
</gene>
<feature type="domain" description="Amidohydrolase-related" evidence="2">
    <location>
        <begin position="10"/>
        <end position="311"/>
    </location>
</feature>
<dbReference type="SUPFAM" id="SSF51556">
    <property type="entry name" value="Metallo-dependent hydrolases"/>
    <property type="match status" value="1"/>
</dbReference>
<dbReference type="PANTHER" id="PTHR21240:SF28">
    <property type="entry name" value="ISO-OROTATE DECARBOXYLASE (EUROFUNG)"/>
    <property type="match status" value="1"/>
</dbReference>
<reference evidence="4" key="1">
    <citation type="journal article" date="2019" name="Int. J. Syst. Evol. Microbiol.">
        <title>The Global Catalogue of Microorganisms (GCM) 10K type strain sequencing project: providing services to taxonomists for standard genome sequencing and annotation.</title>
        <authorList>
            <consortium name="The Broad Institute Genomics Platform"/>
            <consortium name="The Broad Institute Genome Sequencing Center for Infectious Disease"/>
            <person name="Wu L."/>
            <person name="Ma J."/>
        </authorList>
    </citation>
    <scope>NUCLEOTIDE SEQUENCE [LARGE SCALE GENOMIC DNA]</scope>
    <source>
        <strain evidence="4">KCTC 42087</strain>
    </source>
</reference>
<accession>A0ABW1AA67</accession>